<feature type="domain" description="Post-SET" evidence="13">
    <location>
        <begin position="2057"/>
        <end position="2073"/>
    </location>
</feature>
<dbReference type="PANTHER" id="PTHR45838:SF4">
    <property type="entry name" value="HISTONE-LYSINE N-METHYLTRANSFERASE TRITHORAX"/>
    <property type="match status" value="1"/>
</dbReference>
<keyword evidence="8" id="KW-0862">Zinc</keyword>
<evidence type="ECO:0000256" key="5">
    <source>
        <dbReference type="ARBA" id="ARBA00022723"/>
    </source>
</evidence>
<dbReference type="FunFam" id="2.170.270.10:FF:000086">
    <property type="entry name" value="Histone-lysine N-methyltransferase"/>
    <property type="match status" value="1"/>
</dbReference>
<sequence>MDRSWNIKCDSTFQQLTHATVSSLPQELRTQMEVNSSHCLYPQVAHGLRSKFDGGMQDPDYLRFPYTINHASGHADAENSFLALLSGPPSLLQCELQELSDPKSGTSSGNYSTASRNFVVDSVGTGTILTSSKGLMTEKLTNHKMQTKVDSFPAITSREMVGLSSGINNVFPDIQRADAYIQPALPVSENAREPHCSTRQRCGAIPLSNLNICSSYIQDMPNMALEESFSKMATPFMSGCPRVFCMGKSGYLLLSNTGLLGIVCSCHCCHMSVLKFCEHSGLHDVNPGDAVRMESGETIAEWQKLYFLKLGIRSPGNENEWDWPEVLSISTTVSLMKSNATNLNMSKSDSFHPFNPSVVSLRKPPDNVMFPKDAHTDYDGALTSKQQTIIHNGCNIPIRGSTGISPRNLHDRADSQFMEFNATPPNLVGTQWDDGSLLTPAYLDTLKRSGNFSVANFPSQNPTSFLKDLGFCVKKSANEGSVGRDATSSNFELRLGQPPQTRNPVLSIIEQQQFDSLVSPPKLQYSMQITQNSAESLGREDELKNNFCYAAGPSNSKMIEEQSKLKLRNFMSGVNNGLSAARAGLETDNVAKGFVSSYSLFNSQSQGQGKTKANENLENDGSVIMSKILHSGSNNLQSNVLWKSDDHRERQLNNSSLVNNKVLDNDKGAACAKEFYANVDPGSRMGKLVGLPSFVRAVGGSSSCCISSLNGKISCHEPSMLVDASTGTNFSYGSNKASSVGQGSHLTVKSLGTQLASRMPAEGMLIGFPFLVSSSTSNQAPTFLEQEGINVDTCLLDENMRLLALTQILELSRQQHTLYLREMNQTQGRSCSFPNGQHCIHEASTSKQGNSDVTLKSPPKKGTCVNHGITDDLEKLASFTGKQPQISFPSPTCNSLNRYCCLSTLEPRPLHSKEKELQCKHSSDLRKEGPSLSLGTSKGITRSCECELSCEWSEQPTDTHLVDKYTCSAQVNCPGNFMLGVGPSPYNIRQQPAKSNFTIDQNASQDKNNQFVQVAGFDDQDLNKLSSNIIEWRAVPSKVRKGVCDVGSLDQPAIVLDCWQGGEQLGNIPAKRLKRTAYLEDSLKEQESSSVSSGCSAPVVTQLSVEVNNVYSSTVDAVDNHSFDNLVVDEGSSIDKGCSSDTLESDRSAEILGSTCDTYLKKAYERVSNDQPCRSLLDELKLLNSLTWKKGRGQNYAEHSENCKTKQSLKVRRGFKGIKQKRKEISMLDAMFPSEIPSSLHNKNAESSEAVDFPSNLSKEIQMYFASDQQRSKNRASFVQPSATGKAAFSSKFLSCKSHLRKHYSDRDGQNSYKTRSDFEAEFHKFTKVSGTRKLRKDFTSESFRHFQKEEPVCEESENDMKTFYSRQVNAFRKTRPVVYGRYGEICSGIVSREVPKPAKIVSLSKVLKTSQKCKVAAYDKFRLTTKKKWKKLSTGTINGYSGLKTKDNSGNPNAVVCDETNVDISKEDLRKSNKPFVICKVKRDVKTKQGGSIIDRIHAPSKLKGKETWKRSIYELTAKDSAHDRDALFDHMLHENIYEFSLTKVLKCLPETREKKILEVAQDREHDLCNTNSKRSVQEHRSASNMDSDAFCCVCRSSSSDEINYLLECSRCQIRACVLCGYGGGAMTRALRTHTIAKSLLKVWNIKKEGMPKHTIPKERFEKEMGAFHSTKSVLEGDQNCVSRPENIETSTTDILEVEILTEHMQHKAYSNGNFNVQNSIIAGVFDTTVKQWVHMVCGLWTPGTRCPNVDTMSAFDVSGVSYPKADMACSICNRWGGSCIECRVVGCSIQFHPWCAHQKNLLQSEAEGVDGDKVGFYGRCAHHANDLICQVKHDLIGNEMGCLEKLESTCARTEGYKGRRRDGFQHNYFGVIGKGGCLVPQEQLNAWIHINGQKLCSQGHPKFPVSDVEYDCRKEYGRYKQAKGWKHLVVYKSGIHALGLYTSRFISQGEMVVEYVGEIVGQRVADKRETEYQSGRKLQYKSACYFFRIDKEHIIDATRKGGIARFVNHSCLPNCVAKVINVRHEKKVVFFAERDIFPGEEITYDYHFNHEDEGQKIPCYCNSKNCRRYLN</sequence>
<keyword evidence="11" id="KW-0539">Nucleus</keyword>
<dbReference type="PROSITE" id="PS50280">
    <property type="entry name" value="SET"/>
    <property type="match status" value="1"/>
</dbReference>
<dbReference type="Proteomes" id="UP000634136">
    <property type="component" value="Unassembled WGS sequence"/>
</dbReference>
<keyword evidence="3 15" id="KW-0808">Transferase</keyword>
<evidence type="ECO:0000256" key="6">
    <source>
        <dbReference type="ARBA" id="ARBA00022737"/>
    </source>
</evidence>
<evidence type="ECO:0000256" key="9">
    <source>
        <dbReference type="ARBA" id="ARBA00023015"/>
    </source>
</evidence>
<evidence type="ECO:0000313" key="16">
    <source>
        <dbReference type="Proteomes" id="UP000634136"/>
    </source>
</evidence>
<dbReference type="SMART" id="SM00317">
    <property type="entry name" value="SET"/>
    <property type="match status" value="1"/>
</dbReference>
<keyword evidence="7" id="KW-0863">Zinc-finger</keyword>
<proteinExistence type="predicted"/>
<dbReference type="PANTHER" id="PTHR45838">
    <property type="entry name" value="HISTONE-LYSINE-N-METHYLTRANSFERASE 2 KMT2 FAMILY MEMBER"/>
    <property type="match status" value="1"/>
</dbReference>
<gene>
    <name evidence="15" type="ORF">G2W53_031247</name>
</gene>
<evidence type="ECO:0000259" key="12">
    <source>
        <dbReference type="PROSITE" id="PS50280"/>
    </source>
</evidence>
<dbReference type="Pfam" id="PF00856">
    <property type="entry name" value="SET"/>
    <property type="match status" value="1"/>
</dbReference>
<dbReference type="GO" id="GO:0035097">
    <property type="term" value="C:histone methyltransferase complex"/>
    <property type="evidence" value="ECO:0007669"/>
    <property type="project" value="TreeGrafter"/>
</dbReference>
<evidence type="ECO:0000256" key="3">
    <source>
        <dbReference type="ARBA" id="ARBA00022679"/>
    </source>
</evidence>
<comment type="subcellular location">
    <subcellularLocation>
        <location evidence="1">Nucleus</location>
    </subcellularLocation>
</comment>
<evidence type="ECO:0000256" key="4">
    <source>
        <dbReference type="ARBA" id="ARBA00022691"/>
    </source>
</evidence>
<dbReference type="PROSITE" id="PS50868">
    <property type="entry name" value="POST_SET"/>
    <property type="match status" value="1"/>
</dbReference>
<dbReference type="InterPro" id="IPR046341">
    <property type="entry name" value="SET_dom_sf"/>
</dbReference>
<keyword evidence="2 15" id="KW-0489">Methyltransferase</keyword>
<feature type="domain" description="PHD-type" evidence="14">
    <location>
        <begin position="1679"/>
        <end position="1826"/>
    </location>
</feature>
<evidence type="ECO:0000259" key="13">
    <source>
        <dbReference type="PROSITE" id="PS50868"/>
    </source>
</evidence>
<dbReference type="GO" id="GO:0008270">
    <property type="term" value="F:zinc ion binding"/>
    <property type="evidence" value="ECO:0007669"/>
    <property type="project" value="UniProtKB-KW"/>
</dbReference>
<dbReference type="Pfam" id="PF16135">
    <property type="entry name" value="TDBD"/>
    <property type="match status" value="1"/>
</dbReference>
<keyword evidence="16" id="KW-1185">Reference proteome</keyword>
<evidence type="ECO:0000256" key="11">
    <source>
        <dbReference type="ARBA" id="ARBA00023242"/>
    </source>
</evidence>
<protein>
    <submittedName>
        <fullName evidence="15">Histone-lysine N-methyltransferase TRX1</fullName>
    </submittedName>
</protein>
<dbReference type="InterPro" id="IPR032308">
    <property type="entry name" value="TDBD"/>
</dbReference>
<reference evidence="15" key="1">
    <citation type="submission" date="2020-09" db="EMBL/GenBank/DDBJ databases">
        <title>Genome-Enabled Discovery of Anthraquinone Biosynthesis in Senna tora.</title>
        <authorList>
            <person name="Kang S.-H."/>
            <person name="Pandey R.P."/>
            <person name="Lee C.-M."/>
            <person name="Sim J.-S."/>
            <person name="Jeong J.-T."/>
            <person name="Choi B.-S."/>
            <person name="Jung M."/>
            <person name="Ginzburg D."/>
            <person name="Zhao K."/>
            <person name="Won S.Y."/>
            <person name="Oh T.-J."/>
            <person name="Yu Y."/>
            <person name="Kim N.-H."/>
            <person name="Lee O.R."/>
            <person name="Lee T.-H."/>
            <person name="Bashyal P."/>
            <person name="Kim T.-S."/>
            <person name="Lee W.-H."/>
            <person name="Kawkins C."/>
            <person name="Kim C.-K."/>
            <person name="Kim J.S."/>
            <person name="Ahn B.O."/>
            <person name="Rhee S.Y."/>
            <person name="Sohng J.K."/>
        </authorList>
    </citation>
    <scope>NUCLEOTIDE SEQUENCE</scope>
    <source>
        <tissue evidence="15">Leaf</tissue>
    </source>
</reference>
<dbReference type="SMART" id="SM00508">
    <property type="entry name" value="PostSET"/>
    <property type="match status" value="1"/>
</dbReference>
<keyword evidence="9" id="KW-0805">Transcription regulation</keyword>
<comment type="caution">
    <text evidence="15">The sequence shown here is derived from an EMBL/GenBank/DDBJ whole genome shotgun (WGS) entry which is preliminary data.</text>
</comment>
<dbReference type="InterPro" id="IPR013083">
    <property type="entry name" value="Znf_RING/FYVE/PHD"/>
</dbReference>
<dbReference type="GO" id="GO:0042800">
    <property type="term" value="F:histone H3K4 methyltransferase activity"/>
    <property type="evidence" value="ECO:0007669"/>
    <property type="project" value="TreeGrafter"/>
</dbReference>
<evidence type="ECO:0000256" key="2">
    <source>
        <dbReference type="ARBA" id="ARBA00022603"/>
    </source>
</evidence>
<accession>A0A834WDR5</accession>
<dbReference type="Pfam" id="PF13832">
    <property type="entry name" value="zf-HC5HC2H_2"/>
    <property type="match status" value="1"/>
</dbReference>
<dbReference type="GO" id="GO:0032259">
    <property type="term" value="P:methylation"/>
    <property type="evidence" value="ECO:0007669"/>
    <property type="project" value="UniProtKB-KW"/>
</dbReference>
<dbReference type="CDD" id="cd10518">
    <property type="entry name" value="SET_SETD1-like"/>
    <property type="match status" value="1"/>
</dbReference>
<keyword evidence="4" id="KW-0949">S-adenosyl-L-methionine</keyword>
<evidence type="ECO:0000256" key="7">
    <source>
        <dbReference type="ARBA" id="ARBA00022771"/>
    </source>
</evidence>
<dbReference type="EMBL" id="JAAIUW010000009">
    <property type="protein sequence ID" value="KAF7817278.1"/>
    <property type="molecule type" value="Genomic_DNA"/>
</dbReference>
<evidence type="ECO:0000313" key="15">
    <source>
        <dbReference type="EMBL" id="KAF7817278.1"/>
    </source>
</evidence>
<keyword evidence="6" id="KW-0677">Repeat</keyword>
<dbReference type="GO" id="GO:0045893">
    <property type="term" value="P:positive regulation of DNA-templated transcription"/>
    <property type="evidence" value="ECO:0007669"/>
    <property type="project" value="TreeGrafter"/>
</dbReference>
<dbReference type="CDD" id="cd15571">
    <property type="entry name" value="ePHD"/>
    <property type="match status" value="1"/>
</dbReference>
<keyword evidence="5" id="KW-0479">Metal-binding</keyword>
<keyword evidence="10" id="KW-0804">Transcription</keyword>
<evidence type="ECO:0000256" key="10">
    <source>
        <dbReference type="ARBA" id="ARBA00023163"/>
    </source>
</evidence>
<organism evidence="15 16">
    <name type="scientific">Senna tora</name>
    <dbReference type="NCBI Taxonomy" id="362788"/>
    <lineage>
        <taxon>Eukaryota</taxon>
        <taxon>Viridiplantae</taxon>
        <taxon>Streptophyta</taxon>
        <taxon>Embryophyta</taxon>
        <taxon>Tracheophyta</taxon>
        <taxon>Spermatophyta</taxon>
        <taxon>Magnoliopsida</taxon>
        <taxon>eudicotyledons</taxon>
        <taxon>Gunneridae</taxon>
        <taxon>Pentapetalae</taxon>
        <taxon>rosids</taxon>
        <taxon>fabids</taxon>
        <taxon>Fabales</taxon>
        <taxon>Fabaceae</taxon>
        <taxon>Caesalpinioideae</taxon>
        <taxon>Cassia clade</taxon>
        <taxon>Senna</taxon>
    </lineage>
</organism>
<evidence type="ECO:0000256" key="8">
    <source>
        <dbReference type="ARBA" id="ARBA00022833"/>
    </source>
</evidence>
<dbReference type="PROSITE" id="PS51805">
    <property type="entry name" value="EPHD"/>
    <property type="match status" value="1"/>
</dbReference>
<dbReference type="InterPro" id="IPR003616">
    <property type="entry name" value="Post-SET_dom"/>
</dbReference>
<dbReference type="OrthoDB" id="308383at2759"/>
<dbReference type="SUPFAM" id="SSF82199">
    <property type="entry name" value="SET domain"/>
    <property type="match status" value="1"/>
</dbReference>
<evidence type="ECO:0000259" key="14">
    <source>
        <dbReference type="PROSITE" id="PS51805"/>
    </source>
</evidence>
<name>A0A834WDR5_9FABA</name>
<feature type="domain" description="SET" evidence="12">
    <location>
        <begin position="1928"/>
        <end position="2049"/>
    </location>
</feature>
<evidence type="ECO:0000256" key="1">
    <source>
        <dbReference type="ARBA" id="ARBA00004123"/>
    </source>
</evidence>
<dbReference type="Gene3D" id="3.30.40.10">
    <property type="entry name" value="Zinc/RING finger domain, C3HC4 (zinc finger)"/>
    <property type="match status" value="1"/>
</dbReference>
<dbReference type="InterPro" id="IPR034732">
    <property type="entry name" value="EPHD"/>
</dbReference>
<dbReference type="InterPro" id="IPR001214">
    <property type="entry name" value="SET_dom"/>
</dbReference>
<dbReference type="Gene3D" id="2.170.270.10">
    <property type="entry name" value="SET domain"/>
    <property type="match status" value="1"/>
</dbReference>